<dbReference type="RefSeq" id="XP_001734067.1">
    <property type="nucleotide sequence ID" value="XM_001734015.1"/>
</dbReference>
<organism evidence="3">
    <name type="scientific">Entamoeba dispar (strain ATCC PRA-260 / SAW760)</name>
    <dbReference type="NCBI Taxonomy" id="370354"/>
    <lineage>
        <taxon>Eukaryota</taxon>
        <taxon>Amoebozoa</taxon>
        <taxon>Evosea</taxon>
        <taxon>Archamoebae</taxon>
        <taxon>Mastigamoebida</taxon>
        <taxon>Entamoebidae</taxon>
        <taxon>Entamoeba</taxon>
    </lineage>
</organism>
<keyword evidence="3" id="KW-1185">Reference proteome</keyword>
<dbReference type="EMBL" id="DS547926">
    <property type="protein sequence ID" value="EDR29786.1"/>
    <property type="molecule type" value="Genomic_DNA"/>
</dbReference>
<dbReference type="GeneID" id="5878968"/>
<accession>B0E6Q4</accession>
<dbReference type="AlphaFoldDB" id="B0E6Q4"/>
<keyword evidence="1" id="KW-0812">Transmembrane</keyword>
<feature type="transmembrane region" description="Helical" evidence="1">
    <location>
        <begin position="60"/>
        <end position="88"/>
    </location>
</feature>
<proteinExistence type="predicted"/>
<keyword evidence="1" id="KW-0472">Membrane</keyword>
<feature type="transmembrane region" description="Helical" evidence="1">
    <location>
        <begin position="94"/>
        <end position="123"/>
    </location>
</feature>
<evidence type="ECO:0000313" key="2">
    <source>
        <dbReference type="EMBL" id="EDR29786.1"/>
    </source>
</evidence>
<evidence type="ECO:0000256" key="1">
    <source>
        <dbReference type="SAM" id="Phobius"/>
    </source>
</evidence>
<reference evidence="3" key="1">
    <citation type="submission" date="2007-12" db="EMBL/GenBank/DDBJ databases">
        <title>Annotation of Entamoeba dispar SAW760.</title>
        <authorList>
            <person name="Lorenzi H."/>
            <person name="Inman J."/>
            <person name="Schobel S."/>
            <person name="Amedeo P."/>
            <person name="Caler E."/>
        </authorList>
    </citation>
    <scope>NUCLEOTIDE SEQUENCE [LARGE SCALE GENOMIC DNA]</scope>
    <source>
        <strain evidence="3">ATCC PRA-260 / SAW760</strain>
    </source>
</reference>
<evidence type="ECO:0000313" key="3">
    <source>
        <dbReference type="Proteomes" id="UP000008076"/>
    </source>
</evidence>
<name>B0E6Q4_ENTDS</name>
<dbReference type="KEGG" id="edi:EDI_183650"/>
<evidence type="ECO:0008006" key="4">
    <source>
        <dbReference type="Google" id="ProtNLM"/>
    </source>
</evidence>
<gene>
    <name evidence="2" type="ORF">EDI_183650</name>
</gene>
<dbReference type="Proteomes" id="UP000008076">
    <property type="component" value="Unassembled WGS sequence"/>
</dbReference>
<protein>
    <recommendedName>
        <fullName evidence="4">Transmembrane protein</fullName>
    </recommendedName>
</protein>
<keyword evidence="1" id="KW-1133">Transmembrane helix</keyword>
<sequence>MYFEFKILAISQYHFYSFQFLISQIFHYFFATTILKRSISLIGIRYFYQKLFNLIYPRMFQFFHLIIYSTYSSVNLLISSFIFIYYVISSINTLFIICFFFLLYFFLNDMYFILFEILLFVVYDLFSNIHQQ</sequence>
<dbReference type="VEuPathDB" id="AmoebaDB:EDI_183650"/>